<dbReference type="Pfam" id="PF19795">
    <property type="entry name" value="DUF6279"/>
    <property type="match status" value="1"/>
</dbReference>
<name>Q476S3_CUPPJ</name>
<protein>
    <recommendedName>
        <fullName evidence="2">Lipoprotein</fullName>
    </recommendedName>
</protein>
<dbReference type="eggNOG" id="ENOG5032RT1">
    <property type="taxonomic scope" value="Bacteria"/>
</dbReference>
<evidence type="ECO:0000313" key="1">
    <source>
        <dbReference type="EMBL" id="AAZ59610.1"/>
    </source>
</evidence>
<organism evidence="1">
    <name type="scientific">Cupriavidus pinatubonensis (strain JMP 134 / LMG 1197)</name>
    <name type="common">Cupriavidus necator (strain JMP 134)</name>
    <dbReference type="NCBI Taxonomy" id="264198"/>
    <lineage>
        <taxon>Bacteria</taxon>
        <taxon>Pseudomonadati</taxon>
        <taxon>Pseudomonadota</taxon>
        <taxon>Betaproteobacteria</taxon>
        <taxon>Burkholderiales</taxon>
        <taxon>Burkholderiaceae</taxon>
        <taxon>Cupriavidus</taxon>
    </lineage>
</organism>
<sequence>MRVSGNIFFKAPAGGSITGVTAFDNPASASPAVVASGLSGAADPCQDWACGRSADPGKIRGDFNMTVSAQYAPVSDSHNRWLRLILAIFATAILCACSAMKTGYQQGDRLAYWWIDHYVDVSDAQEPLTRDAIARFFAWHRQAQLPEIAGLLTQARNQVQQPVSTAAIVQIQEATQRLARQSFDQAVPDVADLLLTLTPAQIDRMEKKFDEGNTKYRKKFLSGSAEDRESARFDKVMSYAKLIYGSFSNEQEQAIHAALAPLMQGAQARYAERLRRQEEWLALARQVQQTHPPKAQVVELLRRFGDHWQHPQGQIRAASYEANNQAGVALATTIANLATPTQKAHAVERFQKWIDDTRSLMRERQGNTSQAANK</sequence>
<accession>Q476S3</accession>
<reference evidence="1" key="1">
    <citation type="submission" date="2005-08" db="EMBL/GenBank/DDBJ databases">
        <title>Complete sequence of Chromosome1 of Ralstonia eutropha JMP134.</title>
        <authorList>
            <person name="Copeland A."/>
            <person name="Lucas S."/>
            <person name="Lapidus A."/>
            <person name="Barry K."/>
            <person name="Detter J.C."/>
            <person name="Glavina T."/>
            <person name="Hammon N."/>
            <person name="Israni S."/>
            <person name="Pitluck S."/>
            <person name="Goltsman E."/>
            <person name="Martinez M."/>
            <person name="Schmutz J."/>
            <person name="Larimer F."/>
            <person name="Land M."/>
            <person name="Lykidis A."/>
            <person name="Richardson P."/>
        </authorList>
    </citation>
    <scope>NUCLEOTIDE SEQUENCE</scope>
    <source>
        <strain evidence="1">JMP134</strain>
    </source>
</reference>
<dbReference type="KEGG" id="reu:Reut_A0228"/>
<dbReference type="OrthoDB" id="5767052at2"/>
<dbReference type="AlphaFoldDB" id="Q476S3"/>
<proteinExistence type="predicted"/>
<dbReference type="EMBL" id="CP000090">
    <property type="protein sequence ID" value="AAZ59610.1"/>
    <property type="molecule type" value="Genomic_DNA"/>
</dbReference>
<dbReference type="STRING" id="264198.Reut_A0228"/>
<evidence type="ECO:0008006" key="2">
    <source>
        <dbReference type="Google" id="ProtNLM"/>
    </source>
</evidence>
<dbReference type="HOGENOM" id="CLU_061560_1_0_4"/>
<gene>
    <name evidence="1" type="ordered locus">Reut_A0228</name>
</gene>